<keyword evidence="2" id="KW-0614">Plasmid</keyword>
<gene>
    <name evidence="2" type="ORF">BWR18_19340</name>
</gene>
<keyword evidence="3" id="KW-1185">Reference proteome</keyword>
<evidence type="ECO:0000313" key="2">
    <source>
        <dbReference type="EMBL" id="APX14022.1"/>
    </source>
</evidence>
<organism evidence="2 3">
    <name type="scientific">Tateyamaria omphalii</name>
    <dbReference type="NCBI Taxonomy" id="299262"/>
    <lineage>
        <taxon>Bacteria</taxon>
        <taxon>Pseudomonadati</taxon>
        <taxon>Pseudomonadota</taxon>
        <taxon>Alphaproteobacteria</taxon>
        <taxon>Rhodobacterales</taxon>
        <taxon>Roseobacteraceae</taxon>
        <taxon>Tateyamaria</taxon>
    </lineage>
</organism>
<dbReference type="KEGG" id="tom:BWR18_19340"/>
<dbReference type="Proteomes" id="UP000186336">
    <property type="component" value="Plasmid pDOK1-4-1"/>
</dbReference>
<dbReference type="RefSeq" id="WP_076630466.1">
    <property type="nucleotide sequence ID" value="NZ_CP019313.1"/>
</dbReference>
<dbReference type="OrthoDB" id="7169123at2"/>
<dbReference type="InterPro" id="IPR011990">
    <property type="entry name" value="TPR-like_helical_dom_sf"/>
</dbReference>
<evidence type="ECO:0000259" key="1">
    <source>
        <dbReference type="Pfam" id="PF04577"/>
    </source>
</evidence>
<dbReference type="GO" id="GO:0016757">
    <property type="term" value="F:glycosyltransferase activity"/>
    <property type="evidence" value="ECO:0007669"/>
    <property type="project" value="InterPro"/>
</dbReference>
<dbReference type="Pfam" id="PF04577">
    <property type="entry name" value="Glyco_transf_61"/>
    <property type="match status" value="1"/>
</dbReference>
<geneLocation type="plasmid" evidence="2 3">
    <name>pDOK1-4-1</name>
</geneLocation>
<feature type="domain" description="Glycosyltransferase 61 catalytic" evidence="1">
    <location>
        <begin position="308"/>
        <end position="494"/>
    </location>
</feature>
<reference evidence="2 3" key="1">
    <citation type="submission" date="2017-01" db="EMBL/GenBank/DDBJ databases">
        <title>Complete genome of Tateyamaria omphalii DOK1-4 isolated from seawater in Dokdo.</title>
        <authorList>
            <person name="Kim J.H."/>
            <person name="Chi W.-J."/>
        </authorList>
    </citation>
    <scope>NUCLEOTIDE SEQUENCE [LARGE SCALE GENOMIC DNA]</scope>
    <source>
        <strain evidence="2 3">DOK1-4</strain>
        <plasmid evidence="2 3">pDOK1-4-1</plasmid>
    </source>
</reference>
<sequence>MTLEDIAQRAFAGDYSGALDACRRQRVNTKTRHLGAYISGYCHYHLQSFNAAAEFFDAALRLAPRDIDTMVYAINAHNNAGRPVEALKIAIDCLDDWPSDQTPDALQRLLGAAMDCLTRMDASEQRASLAAQLVTRLEQTEGVFPVDHAILTALADGPELDEPALRALLDGIKQPTYRLGKIMSVQDAVGAGLGQFALQSPPDDVQFARLTGPLWANTDEFDVIPGYSGYVASLFNAIVSGQSGAVFTDGGAIISDSYADARYASEVNLRADEFVRTRLGNDAVYEVPDIQRDIPCAINLSGSASNHFGHWFSEYLPRLRHFCALSDFDALPILINDDMPKTHADFLSAICDNPVITVGRTEAVRIKTLYVAPTITFYPFDLRAGHKVPYEHQASWSGPAMQFLRDRVLARFDGSETAPHADIYLSRQNSTWAKPKNEDSFVDALAQRGIHPVFLEKQSFAEQIATIRSAKTIVAPIGSALNMLIFARPETRILVFMQQFSHNWGGWAGPLRQIGIHPHMAKMQQGSAGQKHTSIEMRTDILDAFLSGDLDSVAPLDNEKPSFWRRLWARR</sequence>
<name>A0A1P8N196_9RHOB</name>
<proteinExistence type="predicted"/>
<dbReference type="SUPFAM" id="SSF48452">
    <property type="entry name" value="TPR-like"/>
    <property type="match status" value="1"/>
</dbReference>
<protein>
    <recommendedName>
        <fullName evidence="1">Glycosyltransferase 61 catalytic domain-containing protein</fullName>
    </recommendedName>
</protein>
<dbReference type="Gene3D" id="1.25.40.10">
    <property type="entry name" value="Tetratricopeptide repeat domain"/>
    <property type="match status" value="1"/>
</dbReference>
<accession>A0A1P8N196</accession>
<evidence type="ECO:0000313" key="3">
    <source>
        <dbReference type="Proteomes" id="UP000186336"/>
    </source>
</evidence>
<dbReference type="InterPro" id="IPR049625">
    <property type="entry name" value="Glyco_transf_61_cat"/>
</dbReference>
<dbReference type="EMBL" id="CP019313">
    <property type="protein sequence ID" value="APX14022.1"/>
    <property type="molecule type" value="Genomic_DNA"/>
</dbReference>
<dbReference type="AlphaFoldDB" id="A0A1P8N196"/>